<reference evidence="4" key="2">
    <citation type="submission" date="2022-01" db="EMBL/GenBank/DDBJ databases">
        <authorList>
            <person name="Yamashiro T."/>
            <person name="Shiraishi A."/>
            <person name="Satake H."/>
            <person name="Nakayama K."/>
        </authorList>
    </citation>
    <scope>NUCLEOTIDE SEQUENCE</scope>
</reference>
<comment type="caution">
    <text evidence="4">The sequence shown here is derived from an EMBL/GenBank/DDBJ whole genome shotgun (WGS) entry which is preliminary data.</text>
</comment>
<dbReference type="EMBL" id="BQNB010012375">
    <property type="protein sequence ID" value="GJT02787.1"/>
    <property type="molecule type" value="Genomic_DNA"/>
</dbReference>
<accession>A0ABQ5AMU0</accession>
<feature type="domain" description="TFIIS N-terminal" evidence="3">
    <location>
        <begin position="1"/>
        <end position="33"/>
    </location>
</feature>
<dbReference type="Proteomes" id="UP001151760">
    <property type="component" value="Unassembled WGS sequence"/>
</dbReference>
<sequence length="597" mass="67494">MGRAVGTFVQFGTSLSSLAQSLISLWFDPVDCHDYHSRGYHVISCVDLYSAFTFRKPCLYSLFVRAACAGAIYRTEVCTEIEDSISEEALGAFGKSQTYRYPSEDIQRIYELFVKCRGQDKYRDKGYDRGQEAEQNTVEDRIMDSGASFHATYCKEELERFKLRSGKVRLADDKTLDIAGVGDVVLKTSFGTSWTLKDVRYIPSLKKRLISVGQLDEEGYHVGFGDQQWKVTKGSLVVAHGNKRVSLIGISMLASKGNVPDVRKIDIYLCKPGGLGKQKKLSFIMSVKTKKLQRLEQVHTEAGVVLSGYEESPGYPRSRDITVVAQMKCDTAFGIRRVTRLSEKQRYYSCGSDEMRYSFRDTKSHQVIREAEILQLWTRFMEPVQKSLRAHVGAQIRVRGPKTVSFEDSGRSDEYSEDGASFKEGGSETPQVRRSTRVSRAPVRKAIIEEMVSLKMNKACSLVRLLARKNASQSLGMFMVKEEQDGSKRYKARLMVKGFQQKRGKPSYVGALNDTSTQHKSKGFQLAGQKENLECRLKEILYGLIQAPRLRYLKFDSFMQKDKALTWQNSTSLSVGITTVEWESGLQKSITMLTIEV</sequence>
<keyword evidence="1" id="KW-0539">Nucleus</keyword>
<dbReference type="InterPro" id="IPR054722">
    <property type="entry name" value="PolX-like_BBD"/>
</dbReference>
<proteinExistence type="predicted"/>
<keyword evidence="5" id="KW-1185">Reference proteome</keyword>
<evidence type="ECO:0000259" key="3">
    <source>
        <dbReference type="PROSITE" id="PS51319"/>
    </source>
</evidence>
<feature type="region of interest" description="Disordered" evidence="2">
    <location>
        <begin position="403"/>
        <end position="440"/>
    </location>
</feature>
<evidence type="ECO:0000256" key="2">
    <source>
        <dbReference type="SAM" id="MobiDB-lite"/>
    </source>
</evidence>
<name>A0ABQ5AMU0_9ASTR</name>
<dbReference type="InterPro" id="IPR017923">
    <property type="entry name" value="TFIIS_N"/>
</dbReference>
<evidence type="ECO:0000313" key="5">
    <source>
        <dbReference type="Proteomes" id="UP001151760"/>
    </source>
</evidence>
<reference evidence="4" key="1">
    <citation type="journal article" date="2022" name="Int. J. Mol. Sci.">
        <title>Draft Genome of Tanacetum Coccineum: Genomic Comparison of Closely Related Tanacetum-Family Plants.</title>
        <authorList>
            <person name="Yamashiro T."/>
            <person name="Shiraishi A."/>
            <person name="Nakayama K."/>
            <person name="Satake H."/>
        </authorList>
    </citation>
    <scope>NUCLEOTIDE SEQUENCE</scope>
</reference>
<comment type="subcellular location">
    <subcellularLocation>
        <location evidence="1">Nucleus</location>
    </subcellularLocation>
</comment>
<dbReference type="Pfam" id="PF22936">
    <property type="entry name" value="Pol_BBD"/>
    <property type="match status" value="1"/>
</dbReference>
<protein>
    <submittedName>
        <fullName evidence="4">Retrovirus-related pol polyprotein from transposon TNT 1-94</fullName>
    </submittedName>
</protein>
<evidence type="ECO:0000313" key="4">
    <source>
        <dbReference type="EMBL" id="GJT02787.1"/>
    </source>
</evidence>
<evidence type="ECO:0000256" key="1">
    <source>
        <dbReference type="PROSITE-ProRule" id="PRU00649"/>
    </source>
</evidence>
<gene>
    <name evidence="4" type="ORF">Tco_0823956</name>
</gene>
<organism evidence="4 5">
    <name type="scientific">Tanacetum coccineum</name>
    <dbReference type="NCBI Taxonomy" id="301880"/>
    <lineage>
        <taxon>Eukaryota</taxon>
        <taxon>Viridiplantae</taxon>
        <taxon>Streptophyta</taxon>
        <taxon>Embryophyta</taxon>
        <taxon>Tracheophyta</taxon>
        <taxon>Spermatophyta</taxon>
        <taxon>Magnoliopsida</taxon>
        <taxon>eudicotyledons</taxon>
        <taxon>Gunneridae</taxon>
        <taxon>Pentapetalae</taxon>
        <taxon>asterids</taxon>
        <taxon>campanulids</taxon>
        <taxon>Asterales</taxon>
        <taxon>Asteraceae</taxon>
        <taxon>Asteroideae</taxon>
        <taxon>Anthemideae</taxon>
        <taxon>Anthemidinae</taxon>
        <taxon>Tanacetum</taxon>
    </lineage>
</organism>
<dbReference type="PROSITE" id="PS51319">
    <property type="entry name" value="TFIIS_N"/>
    <property type="match status" value="1"/>
</dbReference>